<keyword evidence="9" id="KW-1185">Reference proteome</keyword>
<evidence type="ECO:0000256" key="6">
    <source>
        <dbReference type="SAM" id="Phobius"/>
    </source>
</evidence>
<protein>
    <submittedName>
        <fullName evidence="8">Major facilitator superfamily (MFS) transporter</fullName>
    </submittedName>
</protein>
<feature type="transmembrane region" description="Helical" evidence="6">
    <location>
        <begin position="97"/>
        <end position="118"/>
    </location>
</feature>
<dbReference type="PANTHER" id="PTHR43124">
    <property type="entry name" value="PURINE EFFLUX PUMP PBUE"/>
    <property type="match status" value="1"/>
</dbReference>
<keyword evidence="2" id="KW-1003">Cell membrane</keyword>
<dbReference type="InterPro" id="IPR050189">
    <property type="entry name" value="MFS_Efflux_Transporters"/>
</dbReference>
<evidence type="ECO:0000313" key="9">
    <source>
        <dbReference type="Proteomes" id="UP000054703"/>
    </source>
</evidence>
<accession>A0A0W0Y931</accession>
<feature type="transmembrane region" description="Helical" evidence="6">
    <location>
        <begin position="206"/>
        <end position="224"/>
    </location>
</feature>
<gene>
    <name evidence="8" type="ORF">Lsan_3877</name>
</gene>
<feature type="transmembrane region" description="Helical" evidence="6">
    <location>
        <begin position="334"/>
        <end position="357"/>
    </location>
</feature>
<evidence type="ECO:0000256" key="1">
    <source>
        <dbReference type="ARBA" id="ARBA00004651"/>
    </source>
</evidence>
<feature type="transmembrane region" description="Helical" evidence="6">
    <location>
        <begin position="162"/>
        <end position="185"/>
    </location>
</feature>
<dbReference type="STRING" id="45074.Lsan_3877"/>
<dbReference type="EMBL" id="LNYU01000091">
    <property type="protein sequence ID" value="KTD53467.1"/>
    <property type="molecule type" value="Genomic_DNA"/>
</dbReference>
<dbReference type="PATRIC" id="fig|45074.5.peg.4162"/>
<feature type="transmembrane region" description="Helical" evidence="6">
    <location>
        <begin position="130"/>
        <end position="156"/>
    </location>
</feature>
<evidence type="ECO:0000256" key="2">
    <source>
        <dbReference type="ARBA" id="ARBA00022475"/>
    </source>
</evidence>
<dbReference type="AlphaFoldDB" id="A0A0W0Y931"/>
<dbReference type="PROSITE" id="PS00216">
    <property type="entry name" value="SUGAR_TRANSPORT_1"/>
    <property type="match status" value="1"/>
</dbReference>
<feature type="domain" description="Major facilitator superfamily (MFS) profile" evidence="7">
    <location>
        <begin position="6"/>
        <end position="388"/>
    </location>
</feature>
<keyword evidence="5 6" id="KW-0472">Membrane</keyword>
<dbReference type="Proteomes" id="UP000054703">
    <property type="component" value="Unassembled WGS sequence"/>
</dbReference>
<sequence>MSKLFLLLSVIMMDLLTGMEFDLFVPSFPELQSLFDISSFWVEALLSVNFIGYCLSLFFVGAFSDRYGRKPILLIGLSLFVAGSLLCVFAPTFGCLLIGRFLQGIGVAAPSILSFLIIADSYPLSEQQRFMALLNGVMNIAVGLAPVAGSYIALYFHWQGNFIALLLLGLLVLMMTCIFIPHYPLPKSKKQSLISGYVELLSSKPLMLLIGHIILMIVPYWIFVGMSPLLYIKALGVSLTHFGYYQGSLALVFALGCFVFSWFLNQLQQKIWLILSVYTFIVSLVSLGLTTLVNSTNPLLITLSLFPFIVGQIIPSTILYPLCLHYKPEAKGQVSAMIQGGRLILCAITLQIAGFYYRGSFQNIGIIIIAVISLVVFTLILLLNKWKQFENSYHTSTLKPEHED</sequence>
<feature type="transmembrane region" description="Helical" evidence="6">
    <location>
        <begin position="363"/>
        <end position="383"/>
    </location>
</feature>
<reference evidence="8 9" key="1">
    <citation type="submission" date="2015-11" db="EMBL/GenBank/DDBJ databases">
        <title>Genomic analysis of 38 Legionella species identifies large and diverse effector repertoires.</title>
        <authorList>
            <person name="Burstein D."/>
            <person name="Amaro F."/>
            <person name="Zusman T."/>
            <person name="Lifshitz Z."/>
            <person name="Cohen O."/>
            <person name="Gilbert J.A."/>
            <person name="Pupko T."/>
            <person name="Shuman H.A."/>
            <person name="Segal G."/>
        </authorList>
    </citation>
    <scope>NUCLEOTIDE SEQUENCE [LARGE SCALE GENOMIC DNA]</scope>
    <source>
        <strain evidence="8 9">SC-63-C7</strain>
    </source>
</reference>
<organism evidence="8 9">
    <name type="scientific">Legionella santicrucis</name>
    <dbReference type="NCBI Taxonomy" id="45074"/>
    <lineage>
        <taxon>Bacteria</taxon>
        <taxon>Pseudomonadati</taxon>
        <taxon>Pseudomonadota</taxon>
        <taxon>Gammaproteobacteria</taxon>
        <taxon>Legionellales</taxon>
        <taxon>Legionellaceae</taxon>
        <taxon>Legionella</taxon>
    </lineage>
</organism>
<dbReference type="PANTHER" id="PTHR43124:SF3">
    <property type="entry name" value="CHLORAMPHENICOL EFFLUX PUMP RV0191"/>
    <property type="match status" value="1"/>
</dbReference>
<evidence type="ECO:0000256" key="5">
    <source>
        <dbReference type="ARBA" id="ARBA00023136"/>
    </source>
</evidence>
<dbReference type="RefSeq" id="WP_058515761.1">
    <property type="nucleotide sequence ID" value="NZ_CAAAIH010000001.1"/>
</dbReference>
<feature type="transmembrane region" description="Helical" evidence="6">
    <location>
        <begin position="42"/>
        <end position="60"/>
    </location>
</feature>
<comment type="caution">
    <text evidence="8">The sequence shown here is derived from an EMBL/GenBank/DDBJ whole genome shotgun (WGS) entry which is preliminary data.</text>
</comment>
<name>A0A0W0Y931_9GAMM</name>
<dbReference type="InterPro" id="IPR011701">
    <property type="entry name" value="MFS"/>
</dbReference>
<dbReference type="SUPFAM" id="SSF103473">
    <property type="entry name" value="MFS general substrate transporter"/>
    <property type="match status" value="1"/>
</dbReference>
<evidence type="ECO:0000256" key="4">
    <source>
        <dbReference type="ARBA" id="ARBA00022989"/>
    </source>
</evidence>
<dbReference type="Gene3D" id="1.20.1720.10">
    <property type="entry name" value="Multidrug resistance protein D"/>
    <property type="match status" value="1"/>
</dbReference>
<dbReference type="InterPro" id="IPR005829">
    <property type="entry name" value="Sugar_transporter_CS"/>
</dbReference>
<evidence type="ECO:0000313" key="8">
    <source>
        <dbReference type="EMBL" id="KTD53467.1"/>
    </source>
</evidence>
<evidence type="ECO:0000256" key="3">
    <source>
        <dbReference type="ARBA" id="ARBA00022692"/>
    </source>
</evidence>
<keyword evidence="3 6" id="KW-0812">Transmembrane</keyword>
<feature type="transmembrane region" description="Helical" evidence="6">
    <location>
        <begin position="271"/>
        <end position="293"/>
    </location>
</feature>
<dbReference type="InterPro" id="IPR020846">
    <property type="entry name" value="MFS_dom"/>
</dbReference>
<dbReference type="OrthoDB" id="5670831at2"/>
<proteinExistence type="predicted"/>
<dbReference type="Pfam" id="PF07690">
    <property type="entry name" value="MFS_1"/>
    <property type="match status" value="1"/>
</dbReference>
<feature type="transmembrane region" description="Helical" evidence="6">
    <location>
        <begin position="244"/>
        <end position="264"/>
    </location>
</feature>
<feature type="transmembrane region" description="Helical" evidence="6">
    <location>
        <begin position="72"/>
        <end position="91"/>
    </location>
</feature>
<evidence type="ECO:0000259" key="7">
    <source>
        <dbReference type="PROSITE" id="PS50850"/>
    </source>
</evidence>
<dbReference type="GO" id="GO:0022857">
    <property type="term" value="F:transmembrane transporter activity"/>
    <property type="evidence" value="ECO:0007669"/>
    <property type="project" value="InterPro"/>
</dbReference>
<dbReference type="GO" id="GO:0005886">
    <property type="term" value="C:plasma membrane"/>
    <property type="evidence" value="ECO:0007669"/>
    <property type="project" value="UniProtKB-SubCell"/>
</dbReference>
<comment type="subcellular location">
    <subcellularLocation>
        <location evidence="1">Cell membrane</location>
        <topology evidence="1">Multi-pass membrane protein</topology>
    </subcellularLocation>
</comment>
<dbReference type="InterPro" id="IPR036259">
    <property type="entry name" value="MFS_trans_sf"/>
</dbReference>
<keyword evidence="4 6" id="KW-1133">Transmembrane helix</keyword>
<dbReference type="PROSITE" id="PS50850">
    <property type="entry name" value="MFS"/>
    <property type="match status" value="1"/>
</dbReference>
<feature type="transmembrane region" description="Helical" evidence="6">
    <location>
        <begin position="299"/>
        <end position="322"/>
    </location>
</feature>